<dbReference type="InterPro" id="IPR051052">
    <property type="entry name" value="Diverse_substrate_MTase"/>
</dbReference>
<comment type="caution">
    <text evidence="5">The sequence shown here is derived from an EMBL/GenBank/DDBJ whole genome shotgun (WGS) entry which is preliminary data.</text>
</comment>
<proteinExistence type="inferred from homology"/>
<dbReference type="PANTHER" id="PTHR44942:SF4">
    <property type="entry name" value="METHYLTRANSFERASE TYPE 11 DOMAIN-CONTAINING PROTEIN"/>
    <property type="match status" value="1"/>
</dbReference>
<name>A0ABS4JT35_9FIRM</name>
<dbReference type="InterPro" id="IPR029063">
    <property type="entry name" value="SAM-dependent_MTases_sf"/>
</dbReference>
<dbReference type="PANTHER" id="PTHR44942">
    <property type="entry name" value="METHYLTRANSF_11 DOMAIN-CONTAINING PROTEIN"/>
    <property type="match status" value="1"/>
</dbReference>
<reference evidence="5 6" key="1">
    <citation type="submission" date="2021-03" db="EMBL/GenBank/DDBJ databases">
        <title>Genomic Encyclopedia of Type Strains, Phase IV (KMG-IV): sequencing the most valuable type-strain genomes for metagenomic binning, comparative biology and taxonomic classification.</title>
        <authorList>
            <person name="Goeker M."/>
        </authorList>
    </citation>
    <scope>NUCLEOTIDE SEQUENCE [LARGE SCALE GENOMIC DNA]</scope>
    <source>
        <strain evidence="5 6">DSM 27138</strain>
    </source>
</reference>
<dbReference type="SUPFAM" id="SSF53335">
    <property type="entry name" value="S-adenosyl-L-methionine-dependent methyltransferases"/>
    <property type="match status" value="1"/>
</dbReference>
<dbReference type="Gene3D" id="3.40.50.150">
    <property type="entry name" value="Vaccinia Virus protein VP39"/>
    <property type="match status" value="1"/>
</dbReference>
<dbReference type="CDD" id="cd02440">
    <property type="entry name" value="AdoMet_MTases"/>
    <property type="match status" value="1"/>
</dbReference>
<dbReference type="Proteomes" id="UP001519289">
    <property type="component" value="Unassembled WGS sequence"/>
</dbReference>
<comment type="similarity">
    <text evidence="1">Belongs to the methyltransferase superfamily.</text>
</comment>
<feature type="domain" description="Methyltransferase type 11" evidence="4">
    <location>
        <begin position="52"/>
        <end position="148"/>
    </location>
</feature>
<evidence type="ECO:0000259" key="4">
    <source>
        <dbReference type="Pfam" id="PF08241"/>
    </source>
</evidence>
<dbReference type="EMBL" id="JAGGLG010000006">
    <property type="protein sequence ID" value="MBP2017629.1"/>
    <property type="molecule type" value="Genomic_DNA"/>
</dbReference>
<keyword evidence="6" id="KW-1185">Reference proteome</keyword>
<organism evidence="5 6">
    <name type="scientific">Symbiobacterium terraclitae</name>
    <dbReference type="NCBI Taxonomy" id="557451"/>
    <lineage>
        <taxon>Bacteria</taxon>
        <taxon>Bacillati</taxon>
        <taxon>Bacillota</taxon>
        <taxon>Clostridia</taxon>
        <taxon>Eubacteriales</taxon>
        <taxon>Symbiobacteriaceae</taxon>
        <taxon>Symbiobacterium</taxon>
    </lineage>
</organism>
<dbReference type="InterPro" id="IPR013216">
    <property type="entry name" value="Methyltransf_11"/>
</dbReference>
<gene>
    <name evidence="5" type="ORF">J2Z79_001014</name>
</gene>
<accession>A0ABS4JT35</accession>
<keyword evidence="2 5" id="KW-0489">Methyltransferase</keyword>
<sequence>MTNSQDLGTKAEVRRQFGTSAEQYLTSTIHAKGEDLALLPDIAGLTGTEEILDVATGTGHTVLALAPHARRVVGVDLTPEMVSIAREQAERRGFGNVSFAVADAETLPFPDGSFDVVTCRIAAHHFPAVERFCREAARVLRPGGRLVVVDNVAPEEPELDRFINEVEKLRDPSHHKAYRLSEWQAFVEGAGLRFTVAHRFTTRVDRENWLGRAATPPAAADQVRALLAGAPAAARDRFAITDDGFVLHKAILIGRKV</sequence>
<dbReference type="Pfam" id="PF08241">
    <property type="entry name" value="Methyltransf_11"/>
    <property type="match status" value="1"/>
</dbReference>
<evidence type="ECO:0000313" key="6">
    <source>
        <dbReference type="Proteomes" id="UP001519289"/>
    </source>
</evidence>
<evidence type="ECO:0000256" key="2">
    <source>
        <dbReference type="ARBA" id="ARBA00022603"/>
    </source>
</evidence>
<evidence type="ECO:0000256" key="3">
    <source>
        <dbReference type="ARBA" id="ARBA00022679"/>
    </source>
</evidence>
<evidence type="ECO:0000256" key="1">
    <source>
        <dbReference type="ARBA" id="ARBA00008361"/>
    </source>
</evidence>
<protein>
    <submittedName>
        <fullName evidence="5">SAM-dependent methyltransferase</fullName>
    </submittedName>
</protein>
<dbReference type="RefSeq" id="WP_209465769.1">
    <property type="nucleotide sequence ID" value="NZ_JAGGLG010000006.1"/>
</dbReference>
<dbReference type="GO" id="GO:0008168">
    <property type="term" value="F:methyltransferase activity"/>
    <property type="evidence" value="ECO:0007669"/>
    <property type="project" value="UniProtKB-KW"/>
</dbReference>
<keyword evidence="3" id="KW-0808">Transferase</keyword>
<evidence type="ECO:0000313" key="5">
    <source>
        <dbReference type="EMBL" id="MBP2017629.1"/>
    </source>
</evidence>
<dbReference type="GO" id="GO:0032259">
    <property type="term" value="P:methylation"/>
    <property type="evidence" value="ECO:0007669"/>
    <property type="project" value="UniProtKB-KW"/>
</dbReference>